<comment type="caution">
    <text evidence="2">The sequence shown here is derived from an EMBL/GenBank/DDBJ whole genome shotgun (WGS) entry which is preliminary data.</text>
</comment>
<dbReference type="Gene3D" id="3.40.630.30">
    <property type="match status" value="1"/>
</dbReference>
<feature type="domain" description="N-acetyltransferase" evidence="1">
    <location>
        <begin position="8"/>
        <end position="179"/>
    </location>
</feature>
<keyword evidence="3" id="KW-1185">Reference proteome</keyword>
<keyword evidence="2" id="KW-0808">Transferase</keyword>
<reference evidence="2 3" key="1">
    <citation type="submission" date="2018-03" db="EMBL/GenBank/DDBJ databases">
        <title>Bacillus urumqiensis sp. nov., a moderately haloalkaliphilic bacterium isolated from a salt lake.</title>
        <authorList>
            <person name="Zhao B."/>
            <person name="Liao Z."/>
        </authorList>
    </citation>
    <scope>NUCLEOTIDE SEQUENCE [LARGE SCALE GENOMIC DNA]</scope>
    <source>
        <strain evidence="2 3">BZ-SZ-XJ18</strain>
    </source>
</reference>
<gene>
    <name evidence="2" type="ORF">C6I21_14370</name>
</gene>
<accession>A0A2P6ME16</accession>
<evidence type="ECO:0000313" key="2">
    <source>
        <dbReference type="EMBL" id="PRO64506.1"/>
    </source>
</evidence>
<dbReference type="Proteomes" id="UP000243650">
    <property type="component" value="Unassembled WGS sequence"/>
</dbReference>
<proteinExistence type="predicted"/>
<dbReference type="PANTHER" id="PTHR43792">
    <property type="entry name" value="GNAT FAMILY, PUTATIVE (AFU_ORTHOLOGUE AFUA_3G00765)-RELATED-RELATED"/>
    <property type="match status" value="1"/>
</dbReference>
<dbReference type="InterPro" id="IPR016181">
    <property type="entry name" value="Acyl_CoA_acyltransferase"/>
</dbReference>
<dbReference type="RefSeq" id="WP_105960170.1">
    <property type="nucleotide sequence ID" value="NZ_PVNS01000015.1"/>
</dbReference>
<dbReference type="InterPro" id="IPR051531">
    <property type="entry name" value="N-acetyltransferase"/>
</dbReference>
<sequence length="181" mass="21402">MQAETKRLVLRPLAEEDYEVWKAGFENAYPQQYKYDGQKLDLSEWTLEAFKEVVKEHEEMMSADQAYILAIFRKSDLQHIGMVGIWTLMRGDFQWGYIEYRLHNPYWKQGYAREAVQKGFTVAFDALGFHRIEAHINVDNDPSIKLAEHVGMQYECRRNAFTYEEGQWRDSFIYVINAPVS</sequence>
<evidence type="ECO:0000259" key="1">
    <source>
        <dbReference type="PROSITE" id="PS51186"/>
    </source>
</evidence>
<protein>
    <submittedName>
        <fullName evidence="2">GNAT family N-acetyltransferase</fullName>
    </submittedName>
</protein>
<organism evidence="2 3">
    <name type="scientific">Alkalicoccus urumqiensis</name>
    <name type="common">Bacillus urumqiensis</name>
    <dbReference type="NCBI Taxonomy" id="1548213"/>
    <lineage>
        <taxon>Bacteria</taxon>
        <taxon>Bacillati</taxon>
        <taxon>Bacillota</taxon>
        <taxon>Bacilli</taxon>
        <taxon>Bacillales</taxon>
        <taxon>Bacillaceae</taxon>
        <taxon>Alkalicoccus</taxon>
    </lineage>
</organism>
<dbReference type="PROSITE" id="PS51186">
    <property type="entry name" value="GNAT"/>
    <property type="match status" value="1"/>
</dbReference>
<dbReference type="GO" id="GO:0016747">
    <property type="term" value="F:acyltransferase activity, transferring groups other than amino-acyl groups"/>
    <property type="evidence" value="ECO:0007669"/>
    <property type="project" value="InterPro"/>
</dbReference>
<dbReference type="InterPro" id="IPR000182">
    <property type="entry name" value="GNAT_dom"/>
</dbReference>
<evidence type="ECO:0000313" key="3">
    <source>
        <dbReference type="Proteomes" id="UP000243650"/>
    </source>
</evidence>
<dbReference type="AlphaFoldDB" id="A0A2P6ME16"/>
<dbReference type="EMBL" id="PVNS01000015">
    <property type="protein sequence ID" value="PRO64506.1"/>
    <property type="molecule type" value="Genomic_DNA"/>
</dbReference>
<name>A0A2P6ME16_ALKUR</name>
<dbReference type="OrthoDB" id="9798081at2"/>
<dbReference type="SUPFAM" id="SSF55729">
    <property type="entry name" value="Acyl-CoA N-acyltransferases (Nat)"/>
    <property type="match status" value="1"/>
</dbReference>
<dbReference type="Pfam" id="PF13302">
    <property type="entry name" value="Acetyltransf_3"/>
    <property type="match status" value="1"/>
</dbReference>